<gene>
    <name evidence="2" type="ORF">BKA14_006295</name>
</gene>
<protein>
    <submittedName>
        <fullName evidence="2">Ser/Thr protein kinase RdoA (MazF antagonist)</fullName>
    </submittedName>
</protein>
<proteinExistence type="predicted"/>
<dbReference type="EMBL" id="JACHMF010000001">
    <property type="protein sequence ID" value="MBB4696147.1"/>
    <property type="molecule type" value="Genomic_DNA"/>
</dbReference>
<accession>A0A7W7CWW5</accession>
<keyword evidence="3" id="KW-1185">Reference proteome</keyword>
<dbReference type="InterPro" id="IPR002575">
    <property type="entry name" value="Aminoglycoside_PTrfase"/>
</dbReference>
<evidence type="ECO:0000313" key="3">
    <source>
        <dbReference type="Proteomes" id="UP000542742"/>
    </source>
</evidence>
<dbReference type="Pfam" id="PF01636">
    <property type="entry name" value="APH"/>
    <property type="match status" value="1"/>
</dbReference>
<keyword evidence="2" id="KW-0418">Kinase</keyword>
<reference evidence="2 3" key="1">
    <citation type="submission" date="2020-08" db="EMBL/GenBank/DDBJ databases">
        <title>Sequencing the genomes of 1000 actinobacteria strains.</title>
        <authorList>
            <person name="Klenk H.-P."/>
        </authorList>
    </citation>
    <scope>NUCLEOTIDE SEQUENCE [LARGE SCALE GENOMIC DNA]</scope>
    <source>
        <strain evidence="2 3">DSM 45518</strain>
    </source>
</reference>
<organism evidence="2 3">
    <name type="scientific">Paractinoplanes abujensis</name>
    <dbReference type="NCBI Taxonomy" id="882441"/>
    <lineage>
        <taxon>Bacteria</taxon>
        <taxon>Bacillati</taxon>
        <taxon>Actinomycetota</taxon>
        <taxon>Actinomycetes</taxon>
        <taxon>Micromonosporales</taxon>
        <taxon>Micromonosporaceae</taxon>
        <taxon>Paractinoplanes</taxon>
    </lineage>
</organism>
<comment type="caution">
    <text evidence="2">The sequence shown here is derived from an EMBL/GenBank/DDBJ whole genome shotgun (WGS) entry which is preliminary data.</text>
</comment>
<dbReference type="Proteomes" id="UP000542742">
    <property type="component" value="Unassembled WGS sequence"/>
</dbReference>
<sequence>MAGEMCGPEAEEVAAAFGLEAVRGGLVPLSFRSSRTWRLDTADGSVLVKHVAAEGWLEGFAAAMEFEGAAGRAGVAVPRRLEPVVAAVGVAASVEGLGLVRAYEWVDGRELDDNDDVSEWLGDTLARLHSIAPVGGGGGVPEWYRLGDRELWAGWLAAGERAGKVWAGVLRERLDVIVEAGRWVERGLADAGDFVMTHRDVEPWNVMVAAGGPVLIDWDMAGPDSAGLEAAQAMVEFARRGTAVPDPDLVRRIKQSYVAGGGTVYEGPYVLARRVGLRLGRLAERLRMSLGDQGLGSQAPVAVEQRATEQIAEMPAFFRYLRNYRP</sequence>
<dbReference type="GO" id="GO:0016301">
    <property type="term" value="F:kinase activity"/>
    <property type="evidence" value="ECO:0007669"/>
    <property type="project" value="UniProtKB-KW"/>
</dbReference>
<dbReference type="RefSeq" id="WP_184954394.1">
    <property type="nucleotide sequence ID" value="NZ_BOMC01000059.1"/>
</dbReference>
<dbReference type="AlphaFoldDB" id="A0A7W7CWW5"/>
<dbReference type="InterPro" id="IPR011009">
    <property type="entry name" value="Kinase-like_dom_sf"/>
</dbReference>
<dbReference type="Gene3D" id="3.90.1200.10">
    <property type="match status" value="1"/>
</dbReference>
<evidence type="ECO:0000313" key="2">
    <source>
        <dbReference type="EMBL" id="MBB4696147.1"/>
    </source>
</evidence>
<dbReference type="SUPFAM" id="SSF56112">
    <property type="entry name" value="Protein kinase-like (PK-like)"/>
    <property type="match status" value="1"/>
</dbReference>
<keyword evidence="2" id="KW-0808">Transferase</keyword>
<name>A0A7W7CWW5_9ACTN</name>
<evidence type="ECO:0000259" key="1">
    <source>
        <dbReference type="Pfam" id="PF01636"/>
    </source>
</evidence>
<feature type="domain" description="Aminoglycoside phosphotransferase" evidence="1">
    <location>
        <begin position="32"/>
        <end position="251"/>
    </location>
</feature>